<evidence type="ECO:0000256" key="1">
    <source>
        <dbReference type="ARBA" id="ARBA00004123"/>
    </source>
</evidence>
<reference evidence="7 8" key="2">
    <citation type="journal article" date="2021" name="Genomics">
        <title>High-quality reference genome for Clonorchis sinensis.</title>
        <authorList>
            <person name="Young N.D."/>
            <person name="Stroehlein A.J."/>
            <person name="Kinkar L."/>
            <person name="Wang T."/>
            <person name="Sohn W.M."/>
            <person name="Chang B.C.H."/>
            <person name="Kaur P."/>
            <person name="Weisz D."/>
            <person name="Dudchenko O."/>
            <person name="Aiden E.L."/>
            <person name="Korhonen P.K."/>
            <person name="Gasser R.B."/>
        </authorList>
    </citation>
    <scope>NUCLEOTIDE SEQUENCE [LARGE SCALE GENOMIC DNA]</scope>
    <source>
        <strain evidence="7">Cs-k2</strain>
    </source>
</reference>
<keyword evidence="6" id="KW-0539">Nucleus</keyword>
<dbReference type="AlphaFoldDB" id="A0A419PMJ9"/>
<dbReference type="Pfam" id="PF08517">
    <property type="entry name" value="AXH"/>
    <property type="match status" value="1"/>
</dbReference>
<dbReference type="STRING" id="79923.A0A419PMJ9"/>
<proteinExistence type="predicted"/>
<evidence type="ECO:0000256" key="3">
    <source>
        <dbReference type="ARBA" id="ARBA00023015"/>
    </source>
</evidence>
<keyword evidence="8" id="KW-1185">Reference proteome</keyword>
<dbReference type="GO" id="GO:0005634">
    <property type="term" value="C:nucleus"/>
    <property type="evidence" value="ECO:0007669"/>
    <property type="project" value="UniProtKB-SubCell"/>
</dbReference>
<organism evidence="7 8">
    <name type="scientific">Clonorchis sinensis</name>
    <name type="common">Chinese liver fluke</name>
    <dbReference type="NCBI Taxonomy" id="79923"/>
    <lineage>
        <taxon>Eukaryota</taxon>
        <taxon>Metazoa</taxon>
        <taxon>Spiralia</taxon>
        <taxon>Lophotrochozoa</taxon>
        <taxon>Platyhelminthes</taxon>
        <taxon>Trematoda</taxon>
        <taxon>Digenea</taxon>
        <taxon>Opisthorchiida</taxon>
        <taxon>Opisthorchiata</taxon>
        <taxon>Opisthorchiidae</taxon>
        <taxon>Clonorchis</taxon>
    </lineage>
</organism>
<reference evidence="7 8" key="1">
    <citation type="journal article" date="2018" name="Biotechnol. Adv.">
        <title>Improved genomic resources and new bioinformatic workflow for the carcinogenic parasite Clonorchis sinensis: Biotechnological implications.</title>
        <authorList>
            <person name="Wang D."/>
            <person name="Korhonen P.K."/>
            <person name="Gasser R.B."/>
            <person name="Young N.D."/>
        </authorList>
    </citation>
    <scope>NUCLEOTIDE SEQUENCE [LARGE SCALE GENOMIC DNA]</scope>
    <source>
        <strain evidence="7">Cs-k2</strain>
    </source>
</reference>
<evidence type="ECO:0000313" key="8">
    <source>
        <dbReference type="Proteomes" id="UP000286415"/>
    </source>
</evidence>
<dbReference type="InParanoid" id="A0A419PMJ9"/>
<evidence type="ECO:0000313" key="7">
    <source>
        <dbReference type="EMBL" id="KAG5445710.1"/>
    </source>
</evidence>
<gene>
    <name evidence="7" type="ORF">CSKR_112726</name>
</gene>
<protein>
    <submittedName>
        <fullName evidence="7">Uncharacterized protein</fullName>
    </submittedName>
</protein>
<dbReference type="SUPFAM" id="SSF102031">
    <property type="entry name" value="AXH domain"/>
    <property type="match status" value="1"/>
</dbReference>
<dbReference type="OrthoDB" id="6244403at2759"/>
<evidence type="ECO:0000256" key="5">
    <source>
        <dbReference type="ARBA" id="ARBA00023163"/>
    </source>
</evidence>
<dbReference type="GO" id="GO:0003677">
    <property type="term" value="F:DNA binding"/>
    <property type="evidence" value="ECO:0007669"/>
    <property type="project" value="UniProtKB-KW"/>
</dbReference>
<accession>A0A419PMJ9</accession>
<dbReference type="GO" id="GO:0003723">
    <property type="term" value="F:RNA binding"/>
    <property type="evidence" value="ECO:0007669"/>
    <property type="project" value="InterPro"/>
</dbReference>
<comment type="caution">
    <text evidence="7">The sequence shown here is derived from an EMBL/GenBank/DDBJ whole genome shotgun (WGS) entry which is preliminary data.</text>
</comment>
<dbReference type="InterPro" id="IPR036096">
    <property type="entry name" value="Ataxin_AXH_dom_sf"/>
</dbReference>
<keyword evidence="5" id="KW-0804">Transcription</keyword>
<keyword evidence="3" id="KW-0805">Transcription regulation</keyword>
<dbReference type="InterPro" id="IPR003652">
    <property type="entry name" value="Ataxin_AXH_dom"/>
</dbReference>
<dbReference type="PROSITE" id="PS51148">
    <property type="entry name" value="AXH"/>
    <property type="match status" value="1"/>
</dbReference>
<keyword evidence="2" id="KW-0678">Repressor</keyword>
<dbReference type="Proteomes" id="UP000286415">
    <property type="component" value="Unassembled WGS sequence"/>
</dbReference>
<name>A0A419PMJ9_CLOSI</name>
<dbReference type="EMBL" id="NIRI02000056">
    <property type="protein sequence ID" value="KAG5445710.1"/>
    <property type="molecule type" value="Genomic_DNA"/>
</dbReference>
<sequence length="643" mass="72496">MFTTNEPTLNCQLKSIPHVRFEDNIVFNLQAQNELAEKAELRAIWWKNFSHLVGEKHEGHVSQHIPNGFRPILGHTCPLNTSSTNPFSTKLPITPSEHSDTVLPIQNADLDPLTDVMATHHSCAPTEPISARNQLPTDPLAFRRHFAMEYFPSSINPNFPFLSAYWQILSQTRRHKLFEDSPIDESEAYSTSKRGCSESFVNNTLPFPQMTMNQSNAVQNILSGDWIKDLQTQSTRTYIDASRVAPFHLSLTKPYLPRSVPSSNCEDSCAMSERLQKPSESAPKCEQDRQAAPVLPPQTPFITNFLNSVLQYKQAYCNSEVSSHTLLEVASPKQVHRNTKCTANKNRNPVHTYLVHLSGGEYKPMEHLSVADFVTSALQPNAFQDMSKWMKFSKCISQEMKITELSWARLIEISDNPDNKIRMLFTVPTKRHRLSVGCGVQPTRKQISRMLWPNFSAKSFKHDRRLSLEATPEQPFYVNEFGWSSMDPSMTEQKWGLACRQLAANDICLVIIQQSGPVSKRGKIKVEVPCDYSTKKMPDDQHSPKTAHCKPDLVEKGGVLKIHHGVMLKRNGEYNSACADGNIEVKTRLEEVVPYEVSFYSKKMRCEPISYNTGRETGRTPIPSAGAPVKFSAVNLAQSSSVS</sequence>
<evidence type="ECO:0000256" key="2">
    <source>
        <dbReference type="ARBA" id="ARBA00022491"/>
    </source>
</evidence>
<comment type="subcellular location">
    <subcellularLocation>
        <location evidence="1">Nucleus</location>
    </subcellularLocation>
</comment>
<evidence type="ECO:0000256" key="6">
    <source>
        <dbReference type="ARBA" id="ARBA00023242"/>
    </source>
</evidence>
<evidence type="ECO:0000256" key="4">
    <source>
        <dbReference type="ARBA" id="ARBA00023125"/>
    </source>
</evidence>
<keyword evidence="4" id="KW-0238">DNA-binding</keyword>
<dbReference type="SMART" id="SM00536">
    <property type="entry name" value="AXH"/>
    <property type="match status" value="1"/>
</dbReference>